<gene>
    <name evidence="5" type="ORF">ACFFK0_26955</name>
</gene>
<name>A0ABV6DTQ3_9BACL</name>
<evidence type="ECO:0000256" key="2">
    <source>
        <dbReference type="ARBA" id="ARBA00023295"/>
    </source>
</evidence>
<reference evidence="5 6" key="1">
    <citation type="submission" date="2024-09" db="EMBL/GenBank/DDBJ databases">
        <authorList>
            <person name="Sun Q."/>
            <person name="Mori K."/>
        </authorList>
    </citation>
    <scope>NUCLEOTIDE SEQUENCE [LARGE SCALE GENOMIC DNA]</scope>
    <source>
        <strain evidence="5 6">CCM 7759</strain>
    </source>
</reference>
<dbReference type="RefSeq" id="WP_377473823.1">
    <property type="nucleotide sequence ID" value="NZ_JBHLWN010000107.1"/>
</dbReference>
<dbReference type="EMBL" id="JBHLWN010000107">
    <property type="protein sequence ID" value="MFC0216044.1"/>
    <property type="molecule type" value="Genomic_DNA"/>
</dbReference>
<dbReference type="InterPro" id="IPR006047">
    <property type="entry name" value="GH13_cat_dom"/>
</dbReference>
<evidence type="ECO:0000313" key="5">
    <source>
        <dbReference type="EMBL" id="MFC0216044.1"/>
    </source>
</evidence>
<dbReference type="CDD" id="cd02857">
    <property type="entry name" value="E_set_CDase_PDE_N"/>
    <property type="match status" value="1"/>
</dbReference>
<dbReference type="CDD" id="cd11338">
    <property type="entry name" value="AmyAc_CMD"/>
    <property type="match status" value="1"/>
</dbReference>
<dbReference type="InterPro" id="IPR013780">
    <property type="entry name" value="Glyco_hydro_b"/>
</dbReference>
<dbReference type="SUPFAM" id="SSF81296">
    <property type="entry name" value="E set domains"/>
    <property type="match status" value="1"/>
</dbReference>
<dbReference type="Gene3D" id="2.60.40.10">
    <property type="entry name" value="Immunoglobulins"/>
    <property type="match status" value="1"/>
</dbReference>
<dbReference type="Gene3D" id="2.60.40.1180">
    <property type="entry name" value="Golgi alpha-mannosidase II"/>
    <property type="match status" value="1"/>
</dbReference>
<dbReference type="Pfam" id="PF02903">
    <property type="entry name" value="Alpha-amylase_N"/>
    <property type="match status" value="1"/>
</dbReference>
<keyword evidence="2" id="KW-0326">Glycosidase</keyword>
<organism evidence="5 6">
    <name type="scientific">Paenibacillus chartarius</name>
    <dbReference type="NCBI Taxonomy" id="747481"/>
    <lineage>
        <taxon>Bacteria</taxon>
        <taxon>Bacillati</taxon>
        <taxon>Bacillota</taxon>
        <taxon>Bacilli</taxon>
        <taxon>Bacillales</taxon>
        <taxon>Paenibacillaceae</taxon>
        <taxon>Paenibacillus</taxon>
    </lineage>
</organism>
<feature type="region of interest" description="Disordered" evidence="3">
    <location>
        <begin position="142"/>
        <end position="162"/>
    </location>
</feature>
<evidence type="ECO:0000313" key="6">
    <source>
        <dbReference type="Proteomes" id="UP001589776"/>
    </source>
</evidence>
<comment type="caution">
    <text evidence="5">The sequence shown here is derived from an EMBL/GenBank/DDBJ whole genome shotgun (WGS) entry which is preliminary data.</text>
</comment>
<dbReference type="InterPro" id="IPR045857">
    <property type="entry name" value="O16G_dom_2"/>
</dbReference>
<evidence type="ECO:0000259" key="4">
    <source>
        <dbReference type="SMART" id="SM00642"/>
    </source>
</evidence>
<dbReference type="SMART" id="SM00642">
    <property type="entry name" value="Aamy"/>
    <property type="match status" value="1"/>
</dbReference>
<dbReference type="InterPro" id="IPR004185">
    <property type="entry name" value="Glyco_hydro_13_lg-like_dom"/>
</dbReference>
<dbReference type="GO" id="GO:0016787">
    <property type="term" value="F:hydrolase activity"/>
    <property type="evidence" value="ECO:0007669"/>
    <property type="project" value="UniProtKB-KW"/>
</dbReference>
<dbReference type="Gene3D" id="3.90.400.10">
    <property type="entry name" value="Oligo-1,6-glucosidase, Domain 2"/>
    <property type="match status" value="1"/>
</dbReference>
<protein>
    <submittedName>
        <fullName evidence="5">Glycoside hydrolase family 13 protein</fullName>
    </submittedName>
</protein>
<dbReference type="InterPro" id="IPR017853">
    <property type="entry name" value="GH"/>
</dbReference>
<evidence type="ECO:0000256" key="1">
    <source>
        <dbReference type="ARBA" id="ARBA00022801"/>
    </source>
</evidence>
<dbReference type="Pfam" id="PF00128">
    <property type="entry name" value="Alpha-amylase"/>
    <property type="match status" value="1"/>
</dbReference>
<feature type="domain" description="Glycosyl hydrolase family 13 catalytic" evidence="4">
    <location>
        <begin position="134"/>
        <end position="504"/>
    </location>
</feature>
<proteinExistence type="predicted"/>
<keyword evidence="1 5" id="KW-0378">Hydrolase</keyword>
<sequence>MNWEAIYHIDDVPYAFPVRPDAVKVRIRAKRGDVRKANVLHSDRYVAYRNEMPQELELVASTASHDYFEGVIVTETKRIRYVFQLEDGEGNSVWFGELGASPNRDMAGVFNIPYVSPSEVHELPEWVYDAVVYQIFPDRFRNGDESNDPPGTEPWTPDASPSAQSYYGGDLAGITEKLPYLQELGINLLYLTPVFVSPSTHKYDTTDYLAIDPHFGDIGQLKALVDEAHMRGIRVMLDAVFNHSGNQFFAFRDVVEKGEASRYKEWFFAERFPVVESPVPNYVTFGNAIATMPKLNTANEELKQYLLDVAAYWIRETGIDGWRLDVANEVDRTFWRDFRRAVKSEKPDALIVGEIMHHSGPWLRGDQFDGVMNYMLRTAMVDFFAKTSIGVREFSGRLSMIRMMYTDAANAAMFNLIGSHDTERFMTMCERHGFGWGEEKAVKEKMMLAVFFQMIYPGIPQIYYGDEVGMRGGEDPECRRPMLWQEEQQDGELLAFYRKVIALRRQYAALRRGKVRVWLEEESLGVLGIVRDDGTQRVAALINNSPLEAVVSAGSPFGSGPSGFILDAMSGVRYPHEGRLQLSLPPYGCALLCEE</sequence>
<dbReference type="InterPro" id="IPR014756">
    <property type="entry name" value="Ig_E-set"/>
</dbReference>
<dbReference type="Gene3D" id="3.20.20.80">
    <property type="entry name" value="Glycosidases"/>
    <property type="match status" value="1"/>
</dbReference>
<dbReference type="PANTHER" id="PTHR10357">
    <property type="entry name" value="ALPHA-AMYLASE FAMILY MEMBER"/>
    <property type="match status" value="1"/>
</dbReference>
<keyword evidence="6" id="KW-1185">Reference proteome</keyword>
<dbReference type="Proteomes" id="UP001589776">
    <property type="component" value="Unassembled WGS sequence"/>
</dbReference>
<dbReference type="PANTHER" id="PTHR10357:SF210">
    <property type="entry name" value="MALTODEXTRIN GLUCOSIDASE"/>
    <property type="match status" value="1"/>
</dbReference>
<evidence type="ECO:0000256" key="3">
    <source>
        <dbReference type="SAM" id="MobiDB-lite"/>
    </source>
</evidence>
<dbReference type="InterPro" id="IPR013783">
    <property type="entry name" value="Ig-like_fold"/>
</dbReference>
<dbReference type="SUPFAM" id="SSF51445">
    <property type="entry name" value="(Trans)glycosidases"/>
    <property type="match status" value="1"/>
</dbReference>
<accession>A0ABV6DTQ3</accession>